<evidence type="ECO:0000256" key="1">
    <source>
        <dbReference type="SAM" id="MobiDB-lite"/>
    </source>
</evidence>
<sequence length="72" mass="8050">MRIRWITHARRVQGVDIVALGRRGKRSEGIGKRSGRHETRPDETSKAKDRETGGHQGNGTLAGMISERDEIN</sequence>
<dbReference type="AlphaFoldDB" id="A0AAE1QH66"/>
<comment type="caution">
    <text evidence="2">The sequence shown here is derived from an EMBL/GenBank/DDBJ whole genome shotgun (WGS) entry which is preliminary data.</text>
</comment>
<feature type="compositionally biased region" description="Basic and acidic residues" evidence="1">
    <location>
        <begin position="26"/>
        <end position="53"/>
    </location>
</feature>
<evidence type="ECO:0000313" key="2">
    <source>
        <dbReference type="EMBL" id="KAK4325252.1"/>
    </source>
</evidence>
<dbReference type="EMBL" id="JAWZYT010000293">
    <property type="protein sequence ID" value="KAK4325252.1"/>
    <property type="molecule type" value="Genomic_DNA"/>
</dbReference>
<evidence type="ECO:0000313" key="3">
    <source>
        <dbReference type="Proteomes" id="UP001292094"/>
    </source>
</evidence>
<protein>
    <submittedName>
        <fullName evidence="2">Uncharacterized protein</fullName>
    </submittedName>
</protein>
<keyword evidence="3" id="KW-1185">Reference proteome</keyword>
<proteinExistence type="predicted"/>
<feature type="region of interest" description="Disordered" evidence="1">
    <location>
        <begin position="21"/>
        <end position="72"/>
    </location>
</feature>
<accession>A0AAE1QH66</accession>
<dbReference type="Proteomes" id="UP001292094">
    <property type="component" value="Unassembled WGS sequence"/>
</dbReference>
<gene>
    <name evidence="2" type="ORF">Pmani_004210</name>
</gene>
<organism evidence="2 3">
    <name type="scientific">Petrolisthes manimaculis</name>
    <dbReference type="NCBI Taxonomy" id="1843537"/>
    <lineage>
        <taxon>Eukaryota</taxon>
        <taxon>Metazoa</taxon>
        <taxon>Ecdysozoa</taxon>
        <taxon>Arthropoda</taxon>
        <taxon>Crustacea</taxon>
        <taxon>Multicrustacea</taxon>
        <taxon>Malacostraca</taxon>
        <taxon>Eumalacostraca</taxon>
        <taxon>Eucarida</taxon>
        <taxon>Decapoda</taxon>
        <taxon>Pleocyemata</taxon>
        <taxon>Anomura</taxon>
        <taxon>Galatheoidea</taxon>
        <taxon>Porcellanidae</taxon>
        <taxon>Petrolisthes</taxon>
    </lineage>
</organism>
<reference evidence="2" key="1">
    <citation type="submission" date="2023-11" db="EMBL/GenBank/DDBJ databases">
        <title>Genome assemblies of two species of porcelain crab, Petrolisthes cinctipes and Petrolisthes manimaculis (Anomura: Porcellanidae).</title>
        <authorList>
            <person name="Angst P."/>
        </authorList>
    </citation>
    <scope>NUCLEOTIDE SEQUENCE</scope>
    <source>
        <strain evidence="2">PB745_02</strain>
        <tissue evidence="2">Gill</tissue>
    </source>
</reference>
<name>A0AAE1QH66_9EUCA</name>